<feature type="region of interest" description="Disordered" evidence="5">
    <location>
        <begin position="1"/>
        <end position="47"/>
    </location>
</feature>
<keyword evidence="3 4" id="KW-0443">Lipid metabolism</keyword>
<evidence type="ECO:0000256" key="4">
    <source>
        <dbReference type="PROSITE-ProRule" id="PRU01161"/>
    </source>
</evidence>
<dbReference type="Gene3D" id="3.40.1090.10">
    <property type="entry name" value="Cytosolic phospholipase A2 catalytic domain"/>
    <property type="match status" value="2"/>
</dbReference>
<dbReference type="GO" id="GO:0016787">
    <property type="term" value="F:hydrolase activity"/>
    <property type="evidence" value="ECO:0007669"/>
    <property type="project" value="UniProtKB-UniRule"/>
</dbReference>
<dbReference type="EMBL" id="VITR01000016">
    <property type="protein sequence ID" value="TWB36900.1"/>
    <property type="molecule type" value="Genomic_DNA"/>
</dbReference>
<feature type="compositionally biased region" description="Low complexity" evidence="5">
    <location>
        <begin position="1"/>
        <end position="28"/>
    </location>
</feature>
<dbReference type="PANTHER" id="PTHR14226:SF78">
    <property type="entry name" value="SLR0060 PROTEIN"/>
    <property type="match status" value="1"/>
</dbReference>
<protein>
    <submittedName>
        <fullName evidence="7">NTE family protein</fullName>
    </submittedName>
</protein>
<dbReference type="InterPro" id="IPR002641">
    <property type="entry name" value="PNPLA_dom"/>
</dbReference>
<sequence>MPDSTSPQSSSAQGPASQSPVSAPAPAAGRAKKKTSQPRKRVNLGLQGGGSHGAFTWGVLDRLLEDGRLEVEAISGTSAGAMNAVVMADGYGKDGRDGARQALRTFWTKVGEAGRTSPIKRSWLSRLRGSWRVDDSPGYAWINLMNMLVSPYQSNPLGINPLRGILKDLVDFDRVRTGCGIDLYLSATNVETGKVKIFRNRDITIDAVLASACLPQMFQAVEIEGEFYWDGGFMGNPSLWPIAYENESHDIIVVQINPLVRKGVPKTPFEIADRVNEITFNASLMREMRSIRFVARMIESGELTSDQYKALRMHVIENDEALADMHASSKLNAEPEFLQYLFTKGRETADCWLAANFDKVGVETSIDIVHDYL</sequence>
<dbReference type="PROSITE" id="PS51635">
    <property type="entry name" value="PNPLA"/>
    <property type="match status" value="1"/>
</dbReference>
<reference evidence="7 8" key="1">
    <citation type="submission" date="2019-06" db="EMBL/GenBank/DDBJ databases">
        <title>Genomic Encyclopedia of Type Strains, Phase IV (KMG-V): Genome sequencing to study the core and pangenomes of soil and plant-associated prokaryotes.</title>
        <authorList>
            <person name="Whitman W."/>
        </authorList>
    </citation>
    <scope>NUCLEOTIDE SEQUENCE [LARGE SCALE GENOMIC DNA]</scope>
    <source>
        <strain evidence="7 8">BR 11622</strain>
    </source>
</reference>
<dbReference type="RefSeq" id="WP_246130752.1">
    <property type="nucleotide sequence ID" value="NZ_VITR01000016.1"/>
</dbReference>
<feature type="active site" description="Proton acceptor" evidence="4">
    <location>
        <position position="230"/>
    </location>
</feature>
<evidence type="ECO:0000313" key="8">
    <source>
        <dbReference type="Proteomes" id="UP000315751"/>
    </source>
</evidence>
<keyword evidence="1 4" id="KW-0378">Hydrolase</keyword>
<dbReference type="GO" id="GO:0016042">
    <property type="term" value="P:lipid catabolic process"/>
    <property type="evidence" value="ECO:0007669"/>
    <property type="project" value="UniProtKB-UniRule"/>
</dbReference>
<feature type="domain" description="PNPLA" evidence="6">
    <location>
        <begin position="44"/>
        <end position="243"/>
    </location>
</feature>
<keyword evidence="8" id="KW-1185">Reference proteome</keyword>
<keyword evidence="2 4" id="KW-0442">Lipid degradation</keyword>
<evidence type="ECO:0000259" key="6">
    <source>
        <dbReference type="PROSITE" id="PS51635"/>
    </source>
</evidence>
<evidence type="ECO:0000256" key="2">
    <source>
        <dbReference type="ARBA" id="ARBA00022963"/>
    </source>
</evidence>
<feature type="short sequence motif" description="GXSXG" evidence="4">
    <location>
        <begin position="76"/>
        <end position="80"/>
    </location>
</feature>
<gene>
    <name evidence="7" type="ORF">FBZ90_116123</name>
</gene>
<dbReference type="Proteomes" id="UP000315751">
    <property type="component" value="Unassembled WGS sequence"/>
</dbReference>
<dbReference type="PANTHER" id="PTHR14226">
    <property type="entry name" value="NEUROPATHY TARGET ESTERASE/SWISS CHEESE D.MELANOGASTER"/>
    <property type="match status" value="1"/>
</dbReference>
<dbReference type="AlphaFoldDB" id="A0A560GTZ3"/>
<dbReference type="InterPro" id="IPR016035">
    <property type="entry name" value="Acyl_Trfase/lysoPLipase"/>
</dbReference>
<comment type="caution">
    <text evidence="7">The sequence shown here is derived from an EMBL/GenBank/DDBJ whole genome shotgun (WGS) entry which is preliminary data.</text>
</comment>
<evidence type="ECO:0000256" key="3">
    <source>
        <dbReference type="ARBA" id="ARBA00023098"/>
    </source>
</evidence>
<organism evidence="7 8">
    <name type="scientific">Nitrospirillum amazonense</name>
    <dbReference type="NCBI Taxonomy" id="28077"/>
    <lineage>
        <taxon>Bacteria</taxon>
        <taxon>Pseudomonadati</taxon>
        <taxon>Pseudomonadota</taxon>
        <taxon>Alphaproteobacteria</taxon>
        <taxon>Rhodospirillales</taxon>
        <taxon>Azospirillaceae</taxon>
        <taxon>Nitrospirillum</taxon>
    </lineage>
</organism>
<feature type="short sequence motif" description="GXGXXG" evidence="4">
    <location>
        <begin position="48"/>
        <end position="53"/>
    </location>
</feature>
<evidence type="ECO:0000256" key="5">
    <source>
        <dbReference type="SAM" id="MobiDB-lite"/>
    </source>
</evidence>
<name>A0A560GTZ3_9PROT</name>
<dbReference type="Pfam" id="PF01734">
    <property type="entry name" value="Patatin"/>
    <property type="match status" value="1"/>
</dbReference>
<accession>A0A560GTZ3</accession>
<evidence type="ECO:0000256" key="1">
    <source>
        <dbReference type="ARBA" id="ARBA00022801"/>
    </source>
</evidence>
<dbReference type="InterPro" id="IPR050301">
    <property type="entry name" value="NTE"/>
</dbReference>
<dbReference type="SUPFAM" id="SSF52151">
    <property type="entry name" value="FabD/lysophospholipase-like"/>
    <property type="match status" value="1"/>
</dbReference>
<feature type="active site" description="Nucleophile" evidence="4">
    <location>
        <position position="78"/>
    </location>
</feature>
<proteinExistence type="predicted"/>
<feature type="compositionally biased region" description="Basic residues" evidence="5">
    <location>
        <begin position="30"/>
        <end position="42"/>
    </location>
</feature>
<evidence type="ECO:0000313" key="7">
    <source>
        <dbReference type="EMBL" id="TWB36900.1"/>
    </source>
</evidence>
<feature type="short sequence motif" description="DGA/G" evidence="4">
    <location>
        <begin position="230"/>
        <end position="232"/>
    </location>
</feature>